<dbReference type="HAMAP" id="MF_00315">
    <property type="entry name" value="DXP_synth"/>
    <property type="match status" value="1"/>
</dbReference>
<gene>
    <name evidence="10 12" type="primary">dxs</name>
    <name evidence="12" type="ORF">KKP3000_004661</name>
</gene>
<keyword evidence="4 10" id="KW-0808">Transferase</keyword>
<dbReference type="Gene3D" id="3.40.50.970">
    <property type="match status" value="2"/>
</dbReference>
<reference evidence="12 13" key="1">
    <citation type="journal article" date="2024" name="Int. J. Mol. Sci.">
        <title>Exploration of Alicyclobacillus spp. Genome in Search of Antibiotic Resistance.</title>
        <authorList>
            <person name="Bucka-Kolendo J."/>
            <person name="Kiousi D.E."/>
            <person name="Dekowska A."/>
            <person name="Mikolajczuk-Szczyrba A."/>
            <person name="Karadedos D.M."/>
            <person name="Michael P."/>
            <person name="Galanis A."/>
            <person name="Sokolowska B."/>
        </authorList>
    </citation>
    <scope>NUCLEOTIDE SEQUENCE [LARGE SCALE GENOMIC DNA]</scope>
    <source>
        <strain evidence="12 13">KKP 3000</strain>
    </source>
</reference>
<dbReference type="EC" id="2.2.1.7" evidence="10"/>
<dbReference type="Pfam" id="PF13292">
    <property type="entry name" value="DXP_synthase_N"/>
    <property type="match status" value="1"/>
</dbReference>
<proteinExistence type="inferred from homology"/>
<dbReference type="PROSITE" id="PS00802">
    <property type="entry name" value="TRANSKETOLASE_2"/>
    <property type="match status" value="1"/>
</dbReference>
<evidence type="ECO:0000256" key="2">
    <source>
        <dbReference type="ARBA" id="ARBA00011081"/>
    </source>
</evidence>
<feature type="domain" description="Transketolase-like pyrimidine-binding" evidence="11">
    <location>
        <begin position="308"/>
        <end position="471"/>
    </location>
</feature>
<dbReference type="Proteomes" id="UP001579974">
    <property type="component" value="Unassembled WGS sequence"/>
</dbReference>
<feature type="binding site" evidence="10">
    <location>
        <position position="73"/>
    </location>
    <ligand>
        <name>thiamine diphosphate</name>
        <dbReference type="ChEBI" id="CHEBI:58937"/>
    </ligand>
</feature>
<evidence type="ECO:0000256" key="6">
    <source>
        <dbReference type="ARBA" id="ARBA00022842"/>
    </source>
</evidence>
<dbReference type="InterPro" id="IPR005475">
    <property type="entry name" value="Transketolase-like_Pyr-bd"/>
</dbReference>
<comment type="catalytic activity">
    <reaction evidence="10">
        <text>D-glyceraldehyde 3-phosphate + pyruvate + H(+) = 1-deoxy-D-xylulose 5-phosphate + CO2</text>
        <dbReference type="Rhea" id="RHEA:12605"/>
        <dbReference type="ChEBI" id="CHEBI:15361"/>
        <dbReference type="ChEBI" id="CHEBI:15378"/>
        <dbReference type="ChEBI" id="CHEBI:16526"/>
        <dbReference type="ChEBI" id="CHEBI:57792"/>
        <dbReference type="ChEBI" id="CHEBI:59776"/>
        <dbReference type="EC" id="2.2.1.7"/>
    </reaction>
</comment>
<comment type="cofactor">
    <cofactor evidence="10">
        <name>Mg(2+)</name>
        <dbReference type="ChEBI" id="CHEBI:18420"/>
    </cofactor>
    <text evidence="10">Binds 1 Mg(2+) ion per subunit.</text>
</comment>
<dbReference type="SUPFAM" id="SSF52922">
    <property type="entry name" value="TK C-terminal domain-like"/>
    <property type="match status" value="1"/>
</dbReference>
<feature type="binding site" evidence="10">
    <location>
        <position position="359"/>
    </location>
    <ligand>
        <name>thiamine diphosphate</name>
        <dbReference type="ChEBI" id="CHEBI:58937"/>
    </ligand>
</feature>
<evidence type="ECO:0000256" key="10">
    <source>
        <dbReference type="HAMAP-Rule" id="MF_00315"/>
    </source>
</evidence>
<dbReference type="NCBIfam" id="TIGR00204">
    <property type="entry name" value="dxs"/>
    <property type="match status" value="1"/>
</dbReference>
<comment type="cofactor">
    <cofactor evidence="10">
        <name>thiamine diphosphate</name>
        <dbReference type="ChEBI" id="CHEBI:58937"/>
    </cofactor>
    <text evidence="10">Binds 1 thiamine pyrophosphate per subunit.</text>
</comment>
<comment type="subunit">
    <text evidence="3 10">Homodimer.</text>
</comment>
<evidence type="ECO:0000256" key="1">
    <source>
        <dbReference type="ARBA" id="ARBA00004980"/>
    </source>
</evidence>
<keyword evidence="7 10" id="KW-0784">Thiamine biosynthesis</keyword>
<keyword evidence="13" id="KW-1185">Reference proteome</keyword>
<dbReference type="Pfam" id="PF02780">
    <property type="entry name" value="Transketolase_C"/>
    <property type="match status" value="1"/>
</dbReference>
<feature type="binding site" evidence="10">
    <location>
        <begin position="114"/>
        <end position="116"/>
    </location>
    <ligand>
        <name>thiamine diphosphate</name>
        <dbReference type="ChEBI" id="CHEBI:58937"/>
    </ligand>
</feature>
<dbReference type="EMBL" id="JBDXSU010000009">
    <property type="protein sequence ID" value="MFB5191157.1"/>
    <property type="molecule type" value="Genomic_DNA"/>
</dbReference>
<dbReference type="CDD" id="cd07033">
    <property type="entry name" value="TPP_PYR_DXS_TK_like"/>
    <property type="match status" value="1"/>
</dbReference>
<dbReference type="InterPro" id="IPR049557">
    <property type="entry name" value="Transketolase_CS"/>
</dbReference>
<dbReference type="CDD" id="cd02007">
    <property type="entry name" value="TPP_DXS"/>
    <property type="match status" value="1"/>
</dbReference>
<dbReference type="PROSITE" id="PS00801">
    <property type="entry name" value="TRANSKETOLASE_1"/>
    <property type="match status" value="1"/>
</dbReference>
<dbReference type="RefSeq" id="WP_275476610.1">
    <property type="nucleotide sequence ID" value="NZ_CP162940.1"/>
</dbReference>
<protein>
    <recommendedName>
        <fullName evidence="10">1-deoxy-D-xylulose-5-phosphate synthase</fullName>
        <ecNumber evidence="10">2.2.1.7</ecNumber>
    </recommendedName>
    <alternativeName>
        <fullName evidence="10">1-deoxyxylulose-5-phosphate synthase</fullName>
        <shortName evidence="10">DXP synthase</shortName>
        <shortName evidence="10">DXPS</shortName>
    </alternativeName>
</protein>
<feature type="binding site" evidence="10">
    <location>
        <position position="174"/>
    </location>
    <ligand>
        <name>thiamine diphosphate</name>
        <dbReference type="ChEBI" id="CHEBI:58937"/>
    </ligand>
</feature>
<keyword evidence="6 10" id="KW-0460">Magnesium</keyword>
<dbReference type="SUPFAM" id="SSF52518">
    <property type="entry name" value="Thiamin diphosphate-binding fold (THDP-binding)"/>
    <property type="match status" value="2"/>
</dbReference>
<comment type="pathway">
    <text evidence="1 10">Metabolic intermediate biosynthesis; 1-deoxy-D-xylulose 5-phosphate biosynthesis; 1-deoxy-D-xylulose 5-phosphate from D-glyceraldehyde 3-phosphate and pyruvate: step 1/1.</text>
</comment>
<name>A0ABV5AG18_9BACL</name>
<evidence type="ECO:0000259" key="11">
    <source>
        <dbReference type="SMART" id="SM00861"/>
    </source>
</evidence>
<comment type="caution">
    <text evidence="12">The sequence shown here is derived from an EMBL/GenBank/DDBJ whole genome shotgun (WGS) entry which is preliminary data.</text>
</comment>
<dbReference type="NCBIfam" id="NF003933">
    <property type="entry name" value="PRK05444.2-2"/>
    <property type="match status" value="1"/>
</dbReference>
<feature type="binding site" evidence="10">
    <location>
        <position position="145"/>
    </location>
    <ligand>
        <name>Mg(2+)</name>
        <dbReference type="ChEBI" id="CHEBI:18420"/>
    </ligand>
</feature>
<keyword evidence="9 10" id="KW-0414">Isoprene biosynthesis</keyword>
<dbReference type="InterPro" id="IPR020826">
    <property type="entry name" value="Transketolase_BS"/>
</dbReference>
<accession>A0ABV5AG18</accession>
<dbReference type="Pfam" id="PF02779">
    <property type="entry name" value="Transket_pyr"/>
    <property type="match status" value="1"/>
</dbReference>
<organism evidence="12 13">
    <name type="scientific">Alicyclobacillus fastidiosus</name>
    <dbReference type="NCBI Taxonomy" id="392011"/>
    <lineage>
        <taxon>Bacteria</taxon>
        <taxon>Bacillati</taxon>
        <taxon>Bacillota</taxon>
        <taxon>Bacilli</taxon>
        <taxon>Bacillales</taxon>
        <taxon>Alicyclobacillaceae</taxon>
        <taxon>Alicyclobacillus</taxon>
    </lineage>
</organism>
<evidence type="ECO:0000313" key="12">
    <source>
        <dbReference type="EMBL" id="MFB5191157.1"/>
    </source>
</evidence>
<dbReference type="GO" id="GO:0008661">
    <property type="term" value="F:1-deoxy-D-xylulose-5-phosphate synthase activity"/>
    <property type="evidence" value="ECO:0007669"/>
    <property type="project" value="UniProtKB-EC"/>
</dbReference>
<dbReference type="InterPro" id="IPR033248">
    <property type="entry name" value="Transketolase_C"/>
</dbReference>
<evidence type="ECO:0000256" key="5">
    <source>
        <dbReference type="ARBA" id="ARBA00022723"/>
    </source>
</evidence>
<dbReference type="InterPro" id="IPR029061">
    <property type="entry name" value="THDP-binding"/>
</dbReference>
<dbReference type="Gene3D" id="3.40.50.920">
    <property type="match status" value="1"/>
</dbReference>
<dbReference type="PANTHER" id="PTHR43322:SF5">
    <property type="entry name" value="1-DEOXY-D-XYLULOSE-5-PHOSPHATE SYNTHASE, CHLOROPLASTIC"/>
    <property type="match status" value="1"/>
</dbReference>
<dbReference type="SMART" id="SM00861">
    <property type="entry name" value="Transket_pyr"/>
    <property type="match status" value="1"/>
</dbReference>
<feature type="binding site" evidence="10">
    <location>
        <begin position="146"/>
        <end position="147"/>
    </location>
    <ligand>
        <name>thiamine diphosphate</name>
        <dbReference type="ChEBI" id="CHEBI:58937"/>
    </ligand>
</feature>
<evidence type="ECO:0000256" key="4">
    <source>
        <dbReference type="ARBA" id="ARBA00022679"/>
    </source>
</evidence>
<evidence type="ECO:0000256" key="8">
    <source>
        <dbReference type="ARBA" id="ARBA00023052"/>
    </source>
</evidence>
<dbReference type="InterPro" id="IPR005477">
    <property type="entry name" value="Dxylulose-5-P_synthase"/>
</dbReference>
<sequence length="627" mass="67751">MNILDQIDEPEKLKRLTTSELVQLAAEIRAFLVESVSKTGGHFGANLGVVELTLALHRVFHSPEDKIVWDVGHQAYVHKLLTGRREGFASLRQFGGMAGFPRRDESEHDQFGVGHASTSISAALGMAVARDIQKKDNHVIAVIGDGALTGGMAMEALNHAGHLGTNLLVVLNDNEMSISENVGAVSKYLTKLRSDPTYARAKADLEQILRRLPAIGNRLTNTLERFKDGMRNLVVPGQFFEAFGFRYLGPVDGHDLAGMIHTLEDAKRLKGPVLLHVITQKGKGYASAENANDKWHAWPTPKGDKQLKSYSQIFAETLRDLAKDDPRIVAVSAAMLPGTGLTSFQSAFPDRCFDVGIAEQHAATFCAGLATQGMRPVFAVYSTFLQRAYDQLIHDVAIQNLPVLFAVDRAGLVGADGETHQGAFDISYARTLPNVTIMMPKDAAELRQMIHTAFSLNGPCIVRYPRADTPPLVETSPIEDVPIGRAEVVREGSQVAILALGPMVAMAQTAADELQQAHGVSARVVNLRFVKPLDEELVVECGRHMPIVTVEEASIMGGVGSAILEALSAADVCTPLHRLGLPDEFVPHGGRNELLRSIGLTVDGIVQACLDVISVQTASPSQTAVED</sequence>
<comment type="similarity">
    <text evidence="2 10">Belongs to the transketolase family. DXPS subfamily.</text>
</comment>
<evidence type="ECO:0000313" key="13">
    <source>
        <dbReference type="Proteomes" id="UP001579974"/>
    </source>
</evidence>
<feature type="binding site" evidence="10">
    <location>
        <position position="285"/>
    </location>
    <ligand>
        <name>thiamine diphosphate</name>
        <dbReference type="ChEBI" id="CHEBI:58937"/>
    </ligand>
</feature>
<dbReference type="PANTHER" id="PTHR43322">
    <property type="entry name" value="1-D-DEOXYXYLULOSE 5-PHOSPHATE SYNTHASE-RELATED"/>
    <property type="match status" value="1"/>
</dbReference>
<feature type="binding site" evidence="10">
    <location>
        <position position="174"/>
    </location>
    <ligand>
        <name>Mg(2+)</name>
        <dbReference type="ChEBI" id="CHEBI:18420"/>
    </ligand>
</feature>
<evidence type="ECO:0000256" key="3">
    <source>
        <dbReference type="ARBA" id="ARBA00011738"/>
    </source>
</evidence>
<dbReference type="InterPro" id="IPR009014">
    <property type="entry name" value="Transketo_C/PFOR_II"/>
</dbReference>
<keyword evidence="5 10" id="KW-0479">Metal-binding</keyword>
<evidence type="ECO:0000256" key="7">
    <source>
        <dbReference type="ARBA" id="ARBA00022977"/>
    </source>
</evidence>
<evidence type="ECO:0000256" key="9">
    <source>
        <dbReference type="ARBA" id="ARBA00023229"/>
    </source>
</evidence>
<keyword evidence="8 10" id="KW-0786">Thiamine pyrophosphate</keyword>
<comment type="function">
    <text evidence="10">Catalyzes the acyloin condensation reaction between C atoms 2 and 3 of pyruvate and glyceraldehyde 3-phosphate to yield 1-deoxy-D-xylulose-5-phosphate (DXP).</text>
</comment>